<evidence type="ECO:0000313" key="2">
    <source>
        <dbReference type="Proteomes" id="UP001303046"/>
    </source>
</evidence>
<name>A0ABR1CHZ3_NECAM</name>
<dbReference type="Proteomes" id="UP001303046">
    <property type="component" value="Unassembled WGS sequence"/>
</dbReference>
<dbReference type="EMBL" id="JAVFWL010000002">
    <property type="protein sequence ID" value="KAK6737382.1"/>
    <property type="molecule type" value="Genomic_DNA"/>
</dbReference>
<proteinExistence type="predicted"/>
<keyword evidence="2" id="KW-1185">Reference proteome</keyword>
<comment type="caution">
    <text evidence="1">The sequence shown here is derived from an EMBL/GenBank/DDBJ whole genome shotgun (WGS) entry which is preliminary data.</text>
</comment>
<organism evidence="1 2">
    <name type="scientific">Necator americanus</name>
    <name type="common">Human hookworm</name>
    <dbReference type="NCBI Taxonomy" id="51031"/>
    <lineage>
        <taxon>Eukaryota</taxon>
        <taxon>Metazoa</taxon>
        <taxon>Ecdysozoa</taxon>
        <taxon>Nematoda</taxon>
        <taxon>Chromadorea</taxon>
        <taxon>Rhabditida</taxon>
        <taxon>Rhabditina</taxon>
        <taxon>Rhabditomorpha</taxon>
        <taxon>Strongyloidea</taxon>
        <taxon>Ancylostomatidae</taxon>
        <taxon>Bunostominae</taxon>
        <taxon>Necator</taxon>
    </lineage>
</organism>
<reference evidence="1 2" key="1">
    <citation type="submission" date="2023-08" db="EMBL/GenBank/DDBJ databases">
        <title>A Necator americanus chromosomal reference genome.</title>
        <authorList>
            <person name="Ilik V."/>
            <person name="Petrzelkova K.J."/>
            <person name="Pardy F."/>
            <person name="Fuh T."/>
            <person name="Niatou-Singa F.S."/>
            <person name="Gouil Q."/>
            <person name="Baker L."/>
            <person name="Ritchie M.E."/>
            <person name="Jex A.R."/>
            <person name="Gazzola D."/>
            <person name="Li H."/>
            <person name="Toshio Fujiwara R."/>
            <person name="Zhan B."/>
            <person name="Aroian R.V."/>
            <person name="Pafco B."/>
            <person name="Schwarz E.M."/>
        </authorList>
    </citation>
    <scope>NUCLEOTIDE SEQUENCE [LARGE SCALE GENOMIC DNA]</scope>
    <source>
        <strain evidence="1 2">Aroian</strain>
        <tissue evidence="1">Whole animal</tissue>
    </source>
</reference>
<accession>A0ABR1CHZ3</accession>
<sequence>MTSAIVVGEGKLAAIITKLLCSYGTPVALYGAGKKTKDSIQSMLKEHVEDSYPLQFVDDLKHQQEMLSRLLENLRMTDDVSRLFGEVIVDATRGQNYAMLRAVRRFVPNAPVMNLDGNSTDEKTIGVHVYEPFEVTRIMKIVPSPGLDAASVACVRALLRNANIVELDREQGDIAERALDAWRNQGSVVPQLHQLMNTIIPSRMLVDRNNSVMH</sequence>
<gene>
    <name evidence="1" type="primary">Necator_chrII.g7636</name>
    <name evidence="1" type="ORF">RB195_019842</name>
</gene>
<evidence type="ECO:0000313" key="1">
    <source>
        <dbReference type="EMBL" id="KAK6737382.1"/>
    </source>
</evidence>
<evidence type="ECO:0008006" key="3">
    <source>
        <dbReference type="Google" id="ProtNLM"/>
    </source>
</evidence>
<protein>
    <recommendedName>
        <fullName evidence="3">Pyrroline-5-carboxylate reductase catalytic N-terminal domain-containing protein</fullName>
    </recommendedName>
</protein>